<evidence type="ECO:0000313" key="3">
    <source>
        <dbReference type="Proteomes" id="UP001165160"/>
    </source>
</evidence>
<evidence type="ECO:0000256" key="1">
    <source>
        <dbReference type="SAM" id="MobiDB-lite"/>
    </source>
</evidence>
<accession>A0A9W7F400</accession>
<gene>
    <name evidence="2" type="ORF">TrVE_jg13279</name>
</gene>
<organism evidence="2 3">
    <name type="scientific">Triparma verrucosa</name>
    <dbReference type="NCBI Taxonomy" id="1606542"/>
    <lineage>
        <taxon>Eukaryota</taxon>
        <taxon>Sar</taxon>
        <taxon>Stramenopiles</taxon>
        <taxon>Ochrophyta</taxon>
        <taxon>Bolidophyceae</taxon>
        <taxon>Parmales</taxon>
        <taxon>Triparmaceae</taxon>
        <taxon>Triparma</taxon>
    </lineage>
</organism>
<sequence>MSAMVWVERGTTPEAEQLKPRATSNDGGGPPPPSPPTAPAPVSAPSVPAPAPAPSPSPAPAPSPGAQNSEKKGFSLFGRKSKTPSEPVVSQLEQDEELMGESTFSELEEFIHHLQQGMVVTKMNSSNGAKRRRVLYVDSTGQLMRYRNVSVKDYPSIVEYTKATETAKKNGAKTQMMENKRKHPLSLFDLKSVRSYASEDGEEKLFIIRLKFRNPLRKKYTRNVDFQLDSKEDFIYVVKGFNLLKTSSESFEEMDLKTKNSWLGRLVTKKYNDSEEAIGEAIEEAMDDHDEEEEEEEEED</sequence>
<protein>
    <submittedName>
        <fullName evidence="2">Uncharacterized protein</fullName>
    </submittedName>
</protein>
<reference evidence="3" key="1">
    <citation type="journal article" date="2023" name="Commun. Biol.">
        <title>Genome analysis of Parmales, the sister group of diatoms, reveals the evolutionary specialization of diatoms from phago-mixotrophs to photoautotrophs.</title>
        <authorList>
            <person name="Ban H."/>
            <person name="Sato S."/>
            <person name="Yoshikawa S."/>
            <person name="Yamada K."/>
            <person name="Nakamura Y."/>
            <person name="Ichinomiya M."/>
            <person name="Sato N."/>
            <person name="Blanc-Mathieu R."/>
            <person name="Endo H."/>
            <person name="Kuwata A."/>
            <person name="Ogata H."/>
        </authorList>
    </citation>
    <scope>NUCLEOTIDE SEQUENCE [LARGE SCALE GENOMIC DNA]</scope>
    <source>
        <strain evidence="3">NIES 3699</strain>
    </source>
</reference>
<dbReference type="EMBL" id="BRXX01000250">
    <property type="protein sequence ID" value="GMI00608.1"/>
    <property type="molecule type" value="Genomic_DNA"/>
</dbReference>
<evidence type="ECO:0000313" key="2">
    <source>
        <dbReference type="EMBL" id="GMI00608.1"/>
    </source>
</evidence>
<name>A0A9W7F400_9STRA</name>
<comment type="caution">
    <text evidence="2">The sequence shown here is derived from an EMBL/GenBank/DDBJ whole genome shotgun (WGS) entry which is preliminary data.</text>
</comment>
<keyword evidence="3" id="KW-1185">Reference proteome</keyword>
<feature type="compositionally biased region" description="Pro residues" evidence="1">
    <location>
        <begin position="47"/>
        <end position="63"/>
    </location>
</feature>
<dbReference type="Proteomes" id="UP001165160">
    <property type="component" value="Unassembled WGS sequence"/>
</dbReference>
<feature type="region of interest" description="Disordered" evidence="1">
    <location>
        <begin position="277"/>
        <end position="300"/>
    </location>
</feature>
<proteinExistence type="predicted"/>
<feature type="region of interest" description="Disordered" evidence="1">
    <location>
        <begin position="1"/>
        <end position="100"/>
    </location>
</feature>
<feature type="compositionally biased region" description="Pro residues" evidence="1">
    <location>
        <begin position="29"/>
        <end position="39"/>
    </location>
</feature>
<dbReference type="AlphaFoldDB" id="A0A9W7F400"/>